<evidence type="ECO:0000256" key="20">
    <source>
        <dbReference type="ARBA" id="ARBA00023288"/>
    </source>
</evidence>
<dbReference type="KEGG" id="cpoc:100725301"/>
<keyword evidence="9" id="KW-0391">Immunity</keyword>
<evidence type="ECO:0000256" key="14">
    <source>
        <dbReference type="ARBA" id="ARBA00023136"/>
    </source>
</evidence>
<evidence type="ECO:0000256" key="5">
    <source>
        <dbReference type="ARBA" id="ARBA00022475"/>
    </source>
</evidence>
<feature type="coiled-coil region" evidence="25">
    <location>
        <begin position="92"/>
        <end position="130"/>
    </location>
</feature>
<proteinExistence type="predicted"/>
<dbReference type="RefSeq" id="XP_003470338.1">
    <property type="nucleotide sequence ID" value="XM_003470290.3"/>
</dbReference>
<keyword evidence="13 25" id="KW-0175">Coiled coil</keyword>
<evidence type="ECO:0000256" key="13">
    <source>
        <dbReference type="ARBA" id="ARBA00023054"/>
    </source>
</evidence>
<dbReference type="Bgee" id="ENSCPOG00000037623">
    <property type="expression patterns" value="Expressed in adult mammalian kidney and 1 other cell type or tissue"/>
</dbReference>
<dbReference type="GO" id="GO:0005041">
    <property type="term" value="F:low-density lipoprotein particle receptor activity"/>
    <property type="evidence" value="ECO:0007669"/>
    <property type="project" value="TreeGrafter"/>
</dbReference>
<keyword evidence="17" id="KW-0675">Receptor</keyword>
<dbReference type="InterPro" id="IPR052332">
    <property type="entry name" value="OxLDL_rcpt1-like"/>
</dbReference>
<dbReference type="AlphaFoldDB" id="A0A286Y472"/>
<reference evidence="29" key="2">
    <citation type="submission" date="2025-08" db="UniProtKB">
        <authorList>
            <consortium name="Ensembl"/>
        </authorList>
    </citation>
    <scope>IDENTIFICATION</scope>
    <source>
        <strain evidence="29">2N</strain>
    </source>
</reference>
<keyword evidence="12 27" id="KW-1133">Transmembrane helix</keyword>
<dbReference type="OMA" id="NYSWLWE"/>
<evidence type="ECO:0000256" key="8">
    <source>
        <dbReference type="ARBA" id="ARBA00022734"/>
    </source>
</evidence>
<evidence type="ECO:0000256" key="18">
    <source>
        <dbReference type="ARBA" id="ARBA00023180"/>
    </source>
</evidence>
<evidence type="ECO:0000256" key="10">
    <source>
        <dbReference type="ARBA" id="ARBA00022889"/>
    </source>
</evidence>
<dbReference type="GeneTree" id="ENSGT00940000161941"/>
<reference evidence="30" key="1">
    <citation type="journal article" date="2011" name="Nature">
        <title>A high-resolution map of human evolutionary constraint using 29 mammals.</title>
        <authorList>
            <person name="Lindblad-Toh K."/>
            <person name="Garber M."/>
            <person name="Zuk O."/>
            <person name="Lin M.F."/>
            <person name="Parker B.J."/>
            <person name="Washietl S."/>
            <person name="Kheradpour P."/>
            <person name="Ernst J."/>
            <person name="Jordan G."/>
            <person name="Mauceli E."/>
            <person name="Ward L.D."/>
            <person name="Lowe C.B."/>
            <person name="Holloway A.K."/>
            <person name="Clamp M."/>
            <person name="Gnerre S."/>
            <person name="Alfoldi J."/>
            <person name="Beal K."/>
            <person name="Chang J."/>
            <person name="Clawson H."/>
            <person name="Cuff J."/>
            <person name="Di Palma F."/>
            <person name="Fitzgerald S."/>
            <person name="Flicek P."/>
            <person name="Guttman M."/>
            <person name="Hubisz M.J."/>
            <person name="Jaffe D.B."/>
            <person name="Jungreis I."/>
            <person name="Kent W.J."/>
            <person name="Kostka D."/>
            <person name="Lara M."/>
            <person name="Martins A.L."/>
            <person name="Massingham T."/>
            <person name="Moltke I."/>
            <person name="Raney B.J."/>
            <person name="Rasmussen M.D."/>
            <person name="Robinson J."/>
            <person name="Stark A."/>
            <person name="Vilella A.J."/>
            <person name="Wen J."/>
            <person name="Xie X."/>
            <person name="Zody M.C."/>
            <person name="Baldwin J."/>
            <person name="Bloom T."/>
            <person name="Chin C.W."/>
            <person name="Heiman D."/>
            <person name="Nicol R."/>
            <person name="Nusbaum C."/>
            <person name="Young S."/>
            <person name="Wilkinson J."/>
            <person name="Worley K.C."/>
            <person name="Kovar C.L."/>
            <person name="Muzny D.M."/>
            <person name="Gibbs R.A."/>
            <person name="Cree A."/>
            <person name="Dihn H.H."/>
            <person name="Fowler G."/>
            <person name="Jhangiani S."/>
            <person name="Joshi V."/>
            <person name="Lee S."/>
            <person name="Lewis L.R."/>
            <person name="Nazareth L.V."/>
            <person name="Okwuonu G."/>
            <person name="Santibanez J."/>
            <person name="Warren W.C."/>
            <person name="Mardis E.R."/>
            <person name="Weinstock G.M."/>
            <person name="Wilson R.K."/>
            <person name="Delehaunty K."/>
            <person name="Dooling D."/>
            <person name="Fronik C."/>
            <person name="Fulton L."/>
            <person name="Fulton B."/>
            <person name="Graves T."/>
            <person name="Minx P."/>
            <person name="Sodergren E."/>
            <person name="Birney E."/>
            <person name="Margulies E.H."/>
            <person name="Herrero J."/>
            <person name="Green E.D."/>
            <person name="Haussler D."/>
            <person name="Siepel A."/>
            <person name="Goldman N."/>
            <person name="Pollard K.S."/>
            <person name="Pedersen J.S."/>
            <person name="Lander E.S."/>
            <person name="Kellis M."/>
        </authorList>
    </citation>
    <scope>NUCLEOTIDE SEQUENCE [LARGE SCALE GENOMIC DNA]</scope>
    <source>
        <strain evidence="30">2N</strain>
    </source>
</reference>
<dbReference type="Ensembl" id="ENSCPOT00000035531.1">
    <property type="protein sequence ID" value="ENSCPOP00000032633.1"/>
    <property type="gene ID" value="ENSCPOG00000037623.1"/>
</dbReference>
<keyword evidence="19" id="KW-0395">Inflammatory response</keyword>
<dbReference type="GO" id="GO:0007159">
    <property type="term" value="P:leukocyte cell-cell adhesion"/>
    <property type="evidence" value="ECO:0007669"/>
    <property type="project" value="TreeGrafter"/>
</dbReference>
<keyword evidence="8" id="KW-0430">Lectin</keyword>
<dbReference type="GO" id="GO:0002376">
    <property type="term" value="P:immune system process"/>
    <property type="evidence" value="ECO:0007669"/>
    <property type="project" value="UniProtKB-KW"/>
</dbReference>
<evidence type="ECO:0000256" key="3">
    <source>
        <dbReference type="ARBA" id="ARBA00004401"/>
    </source>
</evidence>
<dbReference type="InParanoid" id="A0A286Y472"/>
<keyword evidence="11" id="KW-0735">Signal-anchor</keyword>
<protein>
    <recommendedName>
        <fullName evidence="22">Oxidized low-density lipoprotein receptor 1</fullName>
    </recommendedName>
    <alternativeName>
        <fullName evidence="23">Lectin-like oxidized LDL receptor 1</fullName>
    </alternativeName>
    <alternativeName>
        <fullName evidence="24">Lectin-type oxidized LDL receptor 1</fullName>
    </alternativeName>
</protein>
<keyword evidence="14 27" id="KW-0472">Membrane</keyword>
<dbReference type="GO" id="GO:0005886">
    <property type="term" value="C:plasma membrane"/>
    <property type="evidence" value="ECO:0007669"/>
    <property type="project" value="UniProtKB-SubCell"/>
</dbReference>
<dbReference type="Pfam" id="PF00059">
    <property type="entry name" value="Lectin_C"/>
    <property type="match status" value="1"/>
</dbReference>
<comment type="subunit">
    <text evidence="21">Homodimer; disulfide-linked. May form a hexamer composed of 3 homodimers. Interacts with HSP70.</text>
</comment>
<evidence type="ECO:0000256" key="17">
    <source>
        <dbReference type="ARBA" id="ARBA00023170"/>
    </source>
</evidence>
<dbReference type="GO" id="GO:0042802">
    <property type="term" value="F:identical protein binding"/>
    <property type="evidence" value="ECO:0007669"/>
    <property type="project" value="Ensembl"/>
</dbReference>
<evidence type="ECO:0000256" key="6">
    <source>
        <dbReference type="ARBA" id="ARBA00022525"/>
    </source>
</evidence>
<accession>A0A286Y472</accession>
<dbReference type="CTD" id="4973"/>
<dbReference type="SMART" id="SM00034">
    <property type="entry name" value="CLECT"/>
    <property type="match status" value="1"/>
</dbReference>
<evidence type="ECO:0000256" key="15">
    <source>
        <dbReference type="ARBA" id="ARBA00023139"/>
    </source>
</evidence>
<dbReference type="PROSITE" id="PS50041">
    <property type="entry name" value="C_TYPE_LECTIN_2"/>
    <property type="match status" value="1"/>
</dbReference>
<evidence type="ECO:0000256" key="9">
    <source>
        <dbReference type="ARBA" id="ARBA00022859"/>
    </source>
</evidence>
<keyword evidence="18" id="KW-0325">Glycoprotein</keyword>
<keyword evidence="10" id="KW-0130">Cell adhesion</keyword>
<evidence type="ECO:0000256" key="19">
    <source>
        <dbReference type="ARBA" id="ARBA00023198"/>
    </source>
</evidence>
<evidence type="ECO:0000256" key="1">
    <source>
        <dbReference type="ARBA" id="ARBA00004193"/>
    </source>
</evidence>
<dbReference type="GeneID" id="100725301"/>
<evidence type="ECO:0000256" key="16">
    <source>
        <dbReference type="ARBA" id="ARBA00023157"/>
    </source>
</evidence>
<dbReference type="GO" id="GO:0042157">
    <property type="term" value="P:lipoprotein metabolic process"/>
    <property type="evidence" value="ECO:0007669"/>
    <property type="project" value="TreeGrafter"/>
</dbReference>
<dbReference type="STRING" id="10141.ENSCPOP00000032633"/>
<dbReference type="InterPro" id="IPR016187">
    <property type="entry name" value="CTDL_fold"/>
</dbReference>
<keyword evidence="7 27" id="KW-0812">Transmembrane</keyword>
<reference evidence="29" key="3">
    <citation type="submission" date="2025-09" db="UniProtKB">
        <authorList>
            <consortium name="Ensembl"/>
        </authorList>
    </citation>
    <scope>IDENTIFICATION</scope>
    <source>
        <strain evidence="29">2N</strain>
    </source>
</reference>
<evidence type="ECO:0000256" key="22">
    <source>
        <dbReference type="ARBA" id="ARBA00041191"/>
    </source>
</evidence>
<keyword evidence="5" id="KW-1003">Cell membrane</keyword>
<feature type="region of interest" description="Disordered" evidence="26">
    <location>
        <begin position="1"/>
        <end position="23"/>
    </location>
</feature>
<keyword evidence="16" id="KW-1015">Disulfide bond</keyword>
<keyword evidence="20" id="KW-0449">Lipoprotein</keyword>
<evidence type="ECO:0000256" key="26">
    <source>
        <dbReference type="SAM" id="MobiDB-lite"/>
    </source>
</evidence>
<dbReference type="InterPro" id="IPR033992">
    <property type="entry name" value="NKR-like_CTLD"/>
</dbReference>
<dbReference type="FunCoup" id="A0A286Y472">
    <property type="interactions" value="248"/>
</dbReference>
<sequence>MSLEMTFGDLKKKSMKDQPDKKSFGKKVKGRRFLSYPCWCPAAMTLGILCLGLLTTIIMLKKQIFQISDLLEQYQANFTHQENALEGQLLAYRQAENDSQSSQKELREIIANLQQKLDEGHKEQKELHQLNLNLQDALARKENCSGPCPQDWIWHGENCYLFSSGLFNWEASRKNCSALGAQLLKINNTSDLDFIKQVISHSNLPFWTGLSLRKPDNSWIWEDGSPLRPHLLKFRGAFSHMYPSGTCAYIQWGDVFADNCILVAARICQKAADLLHIQ</sequence>
<evidence type="ECO:0000256" key="4">
    <source>
        <dbReference type="ARBA" id="ARBA00004613"/>
    </source>
</evidence>
<evidence type="ECO:0000256" key="7">
    <source>
        <dbReference type="ARBA" id="ARBA00022692"/>
    </source>
</evidence>
<feature type="domain" description="C-type lectin" evidence="28">
    <location>
        <begin position="155"/>
        <end position="269"/>
    </location>
</feature>
<name>A0A286Y472_CAVPO</name>
<keyword evidence="30" id="KW-1185">Reference proteome</keyword>
<dbReference type="Gene3D" id="3.10.100.10">
    <property type="entry name" value="Mannose-Binding Protein A, subunit A"/>
    <property type="match status" value="1"/>
</dbReference>
<dbReference type="GO" id="GO:0005576">
    <property type="term" value="C:extracellular region"/>
    <property type="evidence" value="ECO:0007669"/>
    <property type="project" value="UniProtKB-SubCell"/>
</dbReference>
<gene>
    <name evidence="29" type="primary">OLR1</name>
</gene>
<dbReference type="Proteomes" id="UP000005447">
    <property type="component" value="Unassembled WGS sequence"/>
</dbReference>
<keyword evidence="15" id="KW-0564">Palmitate</keyword>
<dbReference type="eggNOG" id="KOG4297">
    <property type="taxonomic scope" value="Eukaryota"/>
</dbReference>
<organism evidence="29 30">
    <name type="scientific">Cavia porcellus</name>
    <name type="common">Guinea pig</name>
    <dbReference type="NCBI Taxonomy" id="10141"/>
    <lineage>
        <taxon>Eukaryota</taxon>
        <taxon>Metazoa</taxon>
        <taxon>Chordata</taxon>
        <taxon>Craniata</taxon>
        <taxon>Vertebrata</taxon>
        <taxon>Euteleostomi</taxon>
        <taxon>Mammalia</taxon>
        <taxon>Eutheria</taxon>
        <taxon>Euarchontoglires</taxon>
        <taxon>Glires</taxon>
        <taxon>Rodentia</taxon>
        <taxon>Hystricomorpha</taxon>
        <taxon>Caviidae</taxon>
        <taxon>Cavia</taxon>
    </lineage>
</organism>
<evidence type="ECO:0000256" key="21">
    <source>
        <dbReference type="ARBA" id="ARBA00038751"/>
    </source>
</evidence>
<dbReference type="CDD" id="cd03593">
    <property type="entry name" value="CLECT_NK_receptors_like"/>
    <property type="match status" value="1"/>
</dbReference>
<dbReference type="GO" id="GO:0005654">
    <property type="term" value="C:nucleoplasm"/>
    <property type="evidence" value="ECO:0007669"/>
    <property type="project" value="Ensembl"/>
</dbReference>
<evidence type="ECO:0000256" key="24">
    <source>
        <dbReference type="ARBA" id="ARBA00041771"/>
    </source>
</evidence>
<evidence type="ECO:0000256" key="23">
    <source>
        <dbReference type="ARBA" id="ARBA00041686"/>
    </source>
</evidence>
<evidence type="ECO:0000313" key="29">
    <source>
        <dbReference type="Ensembl" id="ENSCPOP00000032633.1"/>
    </source>
</evidence>
<evidence type="ECO:0000256" key="27">
    <source>
        <dbReference type="SAM" id="Phobius"/>
    </source>
</evidence>
<dbReference type="VEuPathDB" id="HostDB:ENSCPOG00000037623"/>
<evidence type="ECO:0000256" key="25">
    <source>
        <dbReference type="SAM" id="Coils"/>
    </source>
</evidence>
<dbReference type="PANTHER" id="PTHR47298">
    <property type="entry name" value="OXIDIZED LOW-DENSITY LIPOPROTEIN RECEPTOR 1"/>
    <property type="match status" value="1"/>
</dbReference>
<evidence type="ECO:0000256" key="11">
    <source>
        <dbReference type="ARBA" id="ARBA00022968"/>
    </source>
</evidence>
<dbReference type="GO" id="GO:0045121">
    <property type="term" value="C:membrane raft"/>
    <property type="evidence" value="ECO:0007669"/>
    <property type="project" value="UniProtKB-SubCell"/>
</dbReference>
<dbReference type="EMBL" id="AAKN02030838">
    <property type="status" value="NOT_ANNOTATED_CDS"/>
    <property type="molecule type" value="Genomic_DNA"/>
</dbReference>
<dbReference type="OrthoDB" id="6133475at2759"/>
<dbReference type="SUPFAM" id="SSF56436">
    <property type="entry name" value="C-type lectin-like"/>
    <property type="match status" value="1"/>
</dbReference>
<evidence type="ECO:0000256" key="12">
    <source>
        <dbReference type="ARBA" id="ARBA00022989"/>
    </source>
</evidence>
<evidence type="ECO:0000256" key="2">
    <source>
        <dbReference type="ARBA" id="ARBA00004285"/>
    </source>
</evidence>
<feature type="transmembrane region" description="Helical" evidence="27">
    <location>
        <begin position="36"/>
        <end position="60"/>
    </location>
</feature>
<dbReference type="InterPro" id="IPR001304">
    <property type="entry name" value="C-type_lectin-like"/>
</dbReference>
<dbReference type="GO" id="GO:0030246">
    <property type="term" value="F:carbohydrate binding"/>
    <property type="evidence" value="ECO:0007669"/>
    <property type="project" value="UniProtKB-KW"/>
</dbReference>
<keyword evidence="6" id="KW-0964">Secreted</keyword>
<evidence type="ECO:0000259" key="28">
    <source>
        <dbReference type="PROSITE" id="PS50041"/>
    </source>
</evidence>
<dbReference type="GO" id="GO:0043235">
    <property type="term" value="C:receptor complex"/>
    <property type="evidence" value="ECO:0007669"/>
    <property type="project" value="Ensembl"/>
</dbReference>
<dbReference type="PANTHER" id="PTHR47298:SF1">
    <property type="entry name" value="OXIDIZED LOW-DENSITY LIPOPROTEIN RECEPTOR 1"/>
    <property type="match status" value="1"/>
</dbReference>
<dbReference type="InterPro" id="IPR016186">
    <property type="entry name" value="C-type_lectin-like/link_sf"/>
</dbReference>
<feature type="compositionally biased region" description="Basic and acidic residues" evidence="26">
    <location>
        <begin position="9"/>
        <end position="23"/>
    </location>
</feature>
<dbReference type="GO" id="GO:0006954">
    <property type="term" value="P:inflammatory response"/>
    <property type="evidence" value="ECO:0007669"/>
    <property type="project" value="UniProtKB-KW"/>
</dbReference>
<comment type="subcellular location">
    <subcellularLocation>
        <location evidence="1">Cell membrane</location>
        <topology evidence="1">Lipid-anchor</topology>
    </subcellularLocation>
    <subcellularLocation>
        <location evidence="3">Cell membrane</location>
        <topology evidence="3">Single-pass type II membrane protein</topology>
    </subcellularLocation>
    <subcellularLocation>
        <location evidence="2">Membrane raft</location>
    </subcellularLocation>
    <subcellularLocation>
        <location evidence="4">Secreted</location>
    </subcellularLocation>
</comment>
<evidence type="ECO:0000313" key="30">
    <source>
        <dbReference type="Proteomes" id="UP000005447"/>
    </source>
</evidence>